<dbReference type="VEuPathDB" id="FungiDB:PGTG_20400"/>
<accession>E3NXZ5</accession>
<reference key="1">
    <citation type="submission" date="2007-01" db="EMBL/GenBank/DDBJ databases">
        <title>The Genome Sequence of Puccinia graminis f. sp. tritici Strain CRL 75-36-700-3.</title>
        <authorList>
            <consortium name="The Broad Institute Genome Sequencing Platform"/>
            <person name="Birren B."/>
            <person name="Lander E."/>
            <person name="Galagan J."/>
            <person name="Nusbaum C."/>
            <person name="Devon K."/>
            <person name="Cuomo C."/>
            <person name="Jaffe D."/>
            <person name="Butler J."/>
            <person name="Alvarez P."/>
            <person name="Gnerre S."/>
            <person name="Grabherr M."/>
            <person name="Mauceli E."/>
            <person name="Brockman W."/>
            <person name="Young S."/>
            <person name="LaButti K."/>
            <person name="Sykes S."/>
            <person name="DeCaprio D."/>
            <person name="Crawford M."/>
            <person name="Koehrsen M."/>
            <person name="Engels R."/>
            <person name="Montgomery P."/>
            <person name="Pearson M."/>
            <person name="Howarth C."/>
            <person name="Larson L."/>
            <person name="White J."/>
            <person name="Zeng Q."/>
            <person name="Kodira C."/>
            <person name="Yandava C."/>
            <person name="Alvarado L."/>
            <person name="O'Leary S."/>
            <person name="Szabo L."/>
            <person name="Dean R."/>
            <person name="Schein J."/>
        </authorList>
    </citation>
    <scope>NUCLEOTIDE SEQUENCE</scope>
    <source>
        <strain>CRL 75-36-700-3</strain>
    </source>
</reference>
<dbReference type="RefSeq" id="XP_003338863.1">
    <property type="nucleotide sequence ID" value="XM_003338815.1"/>
</dbReference>
<proteinExistence type="predicted"/>
<dbReference type="HOGENOM" id="CLU_2159647_0_0_1"/>
<keyword evidence="2" id="KW-1185">Reference proteome</keyword>
<organism evidence="1 2">
    <name type="scientific">Puccinia graminis f. sp. tritici (strain CRL 75-36-700-3 / race SCCL)</name>
    <name type="common">Black stem rust fungus</name>
    <dbReference type="NCBI Taxonomy" id="418459"/>
    <lineage>
        <taxon>Eukaryota</taxon>
        <taxon>Fungi</taxon>
        <taxon>Dikarya</taxon>
        <taxon>Basidiomycota</taxon>
        <taxon>Pucciniomycotina</taxon>
        <taxon>Pucciniomycetes</taxon>
        <taxon>Pucciniales</taxon>
        <taxon>Pucciniaceae</taxon>
        <taxon>Puccinia</taxon>
    </lineage>
</organism>
<dbReference type="EMBL" id="DS990000">
    <property type="protein sequence ID" value="EFP94444.1"/>
    <property type="molecule type" value="Genomic_DNA"/>
</dbReference>
<dbReference type="GeneID" id="10527737"/>
<protein>
    <submittedName>
        <fullName evidence="1">Uncharacterized protein</fullName>
    </submittedName>
</protein>
<dbReference type="AlphaFoldDB" id="E3NXZ5"/>
<name>E3NXZ5_PUCGT</name>
<dbReference type="Proteomes" id="UP000008783">
    <property type="component" value="Unassembled WGS sequence"/>
</dbReference>
<evidence type="ECO:0000313" key="1">
    <source>
        <dbReference type="EMBL" id="EFP94444.1"/>
    </source>
</evidence>
<dbReference type="InParanoid" id="E3NXZ5"/>
<evidence type="ECO:0000313" key="2">
    <source>
        <dbReference type="Proteomes" id="UP000008783"/>
    </source>
</evidence>
<reference evidence="2" key="2">
    <citation type="journal article" date="2011" name="Proc. Natl. Acad. Sci. U.S.A.">
        <title>Obligate biotrophy features unraveled by the genomic analysis of rust fungi.</title>
        <authorList>
            <person name="Duplessis S."/>
            <person name="Cuomo C.A."/>
            <person name="Lin Y.-C."/>
            <person name="Aerts A."/>
            <person name="Tisserant E."/>
            <person name="Veneault-Fourrey C."/>
            <person name="Joly D.L."/>
            <person name="Hacquard S."/>
            <person name="Amselem J."/>
            <person name="Cantarel B.L."/>
            <person name="Chiu R."/>
            <person name="Coutinho P.M."/>
            <person name="Feau N."/>
            <person name="Field M."/>
            <person name="Frey P."/>
            <person name="Gelhaye E."/>
            <person name="Goldberg J."/>
            <person name="Grabherr M.G."/>
            <person name="Kodira C.D."/>
            <person name="Kohler A."/>
            <person name="Kuees U."/>
            <person name="Lindquist E.A."/>
            <person name="Lucas S.M."/>
            <person name="Mago R."/>
            <person name="Mauceli E."/>
            <person name="Morin E."/>
            <person name="Murat C."/>
            <person name="Pangilinan J.L."/>
            <person name="Park R."/>
            <person name="Pearson M."/>
            <person name="Quesneville H."/>
            <person name="Rouhier N."/>
            <person name="Sakthikumar S."/>
            <person name="Salamov A.A."/>
            <person name="Schmutz J."/>
            <person name="Selles B."/>
            <person name="Shapiro H."/>
            <person name="Tanguay P."/>
            <person name="Tuskan G.A."/>
            <person name="Henrissat B."/>
            <person name="Van de Peer Y."/>
            <person name="Rouze P."/>
            <person name="Ellis J.G."/>
            <person name="Dodds P.N."/>
            <person name="Schein J.E."/>
            <person name="Zhong S."/>
            <person name="Hamelin R.C."/>
            <person name="Grigoriev I.V."/>
            <person name="Szabo L.J."/>
            <person name="Martin F."/>
        </authorList>
    </citation>
    <scope>NUCLEOTIDE SEQUENCE [LARGE SCALE GENOMIC DNA]</scope>
    <source>
        <strain evidence="2">CRL 75-36-700-3 / race SCCL</strain>
    </source>
</reference>
<sequence>MHPTYPHRTSAANTTVRRVTASISATPGSESSLAAQNFIVDIVKFVHSQQSGTQLPTSSLFTGVINYVGTLKASNQVPATPCHPGLRIRHRFYSLSFLIQQSRGLVEWGGVVARLRNLA</sequence>
<gene>
    <name evidence="1" type="ORF">PGTG_20400</name>
</gene>
<dbReference type="KEGG" id="pgr:PGTG_20400"/>